<evidence type="ECO:0000259" key="1">
    <source>
        <dbReference type="Pfam" id="PF07992"/>
    </source>
</evidence>
<sequence length="380" mass="39900">MRVLILGAGFGGLELATTLANDAGDAVEVTLVDRAEGFVFGFSKLDVMFGRTTADHVLHRYTDLAPDGVRFVATTVRAIDPAARRVETDAGPLDCDILVVALGADLHPDATPGLVEHGHEFYTVAGAFGLRDVLDTFPGGDVVVAVTSTPFKCPPAPSETALLLHDHLRARGLLDRSTVSLVMPLGVPIPPSPEASAVLLAEFERRGIAWHPGQLVRSVEPGRAVLGDGSEVPFDLLLAVPTHRAPDVVVESGLAVDGWIPVDPLTLRTRFADVYAVGDVTSVGTPKAGVFAEGQAAVVAAQLVARARGEASATTYDGRGICYLEVGDDRVAKVDVTFVSGQAPAGDLVGPSTDLVADKTAFGAERVSRWFGREWTPSGR</sequence>
<dbReference type="PANTHER" id="PTHR43755:SF1">
    <property type="entry name" value="FAD-DEPENDENT PYRIDINE NUCLEOTIDE-DISULPHIDE OXIDOREDUCTASE"/>
    <property type="match status" value="1"/>
</dbReference>
<dbReference type="InterPro" id="IPR036188">
    <property type="entry name" value="FAD/NAD-bd_sf"/>
</dbReference>
<organism evidence="2 3">
    <name type="scientific">Nocardioides hankookensis</name>
    <dbReference type="NCBI Taxonomy" id="443157"/>
    <lineage>
        <taxon>Bacteria</taxon>
        <taxon>Bacillati</taxon>
        <taxon>Actinomycetota</taxon>
        <taxon>Actinomycetes</taxon>
        <taxon>Propionibacteriales</taxon>
        <taxon>Nocardioidaceae</taxon>
        <taxon>Nocardioides</taxon>
    </lineage>
</organism>
<reference evidence="3" key="1">
    <citation type="journal article" date="2019" name="Int. J. Syst. Evol. Microbiol.">
        <title>The Global Catalogue of Microorganisms (GCM) 10K type strain sequencing project: providing services to taxonomists for standard genome sequencing and annotation.</title>
        <authorList>
            <consortium name="The Broad Institute Genomics Platform"/>
            <consortium name="The Broad Institute Genome Sequencing Center for Infectious Disease"/>
            <person name="Wu L."/>
            <person name="Ma J."/>
        </authorList>
    </citation>
    <scope>NUCLEOTIDE SEQUENCE [LARGE SCALE GENOMIC DNA]</scope>
    <source>
        <strain evidence="3">CCUG 54522</strain>
    </source>
</reference>
<name>A0ABW1LJA4_9ACTN</name>
<feature type="domain" description="FAD/NAD(P)-binding" evidence="1">
    <location>
        <begin position="192"/>
        <end position="288"/>
    </location>
</feature>
<dbReference type="Proteomes" id="UP001596135">
    <property type="component" value="Unassembled WGS sequence"/>
</dbReference>
<evidence type="ECO:0000313" key="3">
    <source>
        <dbReference type="Proteomes" id="UP001596135"/>
    </source>
</evidence>
<dbReference type="InterPro" id="IPR023753">
    <property type="entry name" value="FAD/NAD-binding_dom"/>
</dbReference>
<accession>A0ABW1LJA4</accession>
<dbReference type="RefSeq" id="WP_379154398.1">
    <property type="nucleotide sequence ID" value="NZ_JBHSRJ010000004.1"/>
</dbReference>
<dbReference type="Pfam" id="PF07992">
    <property type="entry name" value="Pyr_redox_2"/>
    <property type="match status" value="2"/>
</dbReference>
<dbReference type="EC" id="1.6.5.-" evidence="2"/>
<dbReference type="EMBL" id="JBHSRJ010000004">
    <property type="protein sequence ID" value="MFC6043934.1"/>
    <property type="molecule type" value="Genomic_DNA"/>
</dbReference>
<keyword evidence="3" id="KW-1185">Reference proteome</keyword>
<gene>
    <name evidence="2" type="ORF">ACFPYL_12640</name>
</gene>
<dbReference type="Gene3D" id="3.50.50.60">
    <property type="entry name" value="FAD/NAD(P)-binding domain"/>
    <property type="match status" value="2"/>
</dbReference>
<comment type="caution">
    <text evidence="2">The sequence shown here is derived from an EMBL/GenBank/DDBJ whole genome shotgun (WGS) entry which is preliminary data.</text>
</comment>
<feature type="domain" description="FAD/NAD(P)-binding" evidence="1">
    <location>
        <begin position="1"/>
        <end position="124"/>
    </location>
</feature>
<dbReference type="GO" id="GO:0016491">
    <property type="term" value="F:oxidoreductase activity"/>
    <property type="evidence" value="ECO:0007669"/>
    <property type="project" value="UniProtKB-KW"/>
</dbReference>
<evidence type="ECO:0000313" key="2">
    <source>
        <dbReference type="EMBL" id="MFC6043934.1"/>
    </source>
</evidence>
<keyword evidence="2" id="KW-0560">Oxidoreductase</keyword>
<proteinExistence type="predicted"/>
<dbReference type="InterPro" id="IPR052541">
    <property type="entry name" value="SQRD"/>
</dbReference>
<protein>
    <submittedName>
        <fullName evidence="2">NAD(P)/FAD-dependent oxidoreductase</fullName>
        <ecNumber evidence="2">1.6.5.-</ecNumber>
    </submittedName>
</protein>
<dbReference type="PANTHER" id="PTHR43755">
    <property type="match status" value="1"/>
</dbReference>
<dbReference type="SUPFAM" id="SSF51905">
    <property type="entry name" value="FAD/NAD(P)-binding domain"/>
    <property type="match status" value="2"/>
</dbReference>